<dbReference type="SMART" id="SM01362">
    <property type="entry name" value="DUF663"/>
    <property type="match status" value="1"/>
</dbReference>
<dbReference type="GO" id="GO:0000462">
    <property type="term" value="P:maturation of SSU-rRNA from tricistronic rRNA transcript (SSU-rRNA, 5.8S rRNA, LSU-rRNA)"/>
    <property type="evidence" value="ECO:0007669"/>
    <property type="project" value="TreeGrafter"/>
</dbReference>
<name>A0A504YFD8_FASGI</name>
<dbReference type="Proteomes" id="UP000316759">
    <property type="component" value="Unassembled WGS sequence"/>
</dbReference>
<dbReference type="PROSITE" id="PS51714">
    <property type="entry name" value="G_BMS1"/>
    <property type="match status" value="1"/>
</dbReference>
<dbReference type="GO" id="GO:0034511">
    <property type="term" value="F:U3 snoRNA binding"/>
    <property type="evidence" value="ECO:0007669"/>
    <property type="project" value="TreeGrafter"/>
</dbReference>
<keyword evidence="3" id="KW-0539">Nucleus</keyword>
<feature type="compositionally biased region" description="Acidic residues" evidence="4">
    <location>
        <begin position="452"/>
        <end position="468"/>
    </location>
</feature>
<evidence type="ECO:0000313" key="7">
    <source>
        <dbReference type="Proteomes" id="UP000316759"/>
    </source>
</evidence>
<dbReference type="InterPro" id="IPR012948">
    <property type="entry name" value="AARP2CN"/>
</dbReference>
<dbReference type="PANTHER" id="PTHR12858:SF2">
    <property type="entry name" value="RIBOSOME BIOGENESIS PROTEIN BMS1 HOMOLOG"/>
    <property type="match status" value="1"/>
</dbReference>
<dbReference type="GO" id="GO:0000479">
    <property type="term" value="P:endonucleolytic cleavage of tricistronic rRNA transcript (SSU-rRNA, 5.8S rRNA, LSU-rRNA)"/>
    <property type="evidence" value="ECO:0007669"/>
    <property type="project" value="TreeGrafter"/>
</dbReference>
<comment type="caution">
    <text evidence="6">The sequence shown here is derived from an EMBL/GenBank/DDBJ whole genome shotgun (WGS) entry which is preliminary data.</text>
</comment>
<gene>
    <name evidence="6" type="ORF">FGIG_10739</name>
</gene>
<feature type="compositionally biased region" description="Basic and acidic residues" evidence="4">
    <location>
        <begin position="681"/>
        <end position="695"/>
    </location>
</feature>
<evidence type="ECO:0000256" key="2">
    <source>
        <dbReference type="ARBA" id="ARBA00022517"/>
    </source>
</evidence>
<dbReference type="GO" id="GO:0003924">
    <property type="term" value="F:GTPase activity"/>
    <property type="evidence" value="ECO:0007669"/>
    <property type="project" value="TreeGrafter"/>
</dbReference>
<feature type="region of interest" description="Disordered" evidence="4">
    <location>
        <begin position="567"/>
        <end position="590"/>
    </location>
</feature>
<feature type="compositionally biased region" description="Polar residues" evidence="4">
    <location>
        <begin position="573"/>
        <end position="590"/>
    </location>
</feature>
<dbReference type="GO" id="GO:0005730">
    <property type="term" value="C:nucleolus"/>
    <property type="evidence" value="ECO:0007669"/>
    <property type="project" value="UniProtKB-SubCell"/>
</dbReference>
<evidence type="ECO:0000256" key="3">
    <source>
        <dbReference type="ARBA" id="ARBA00023242"/>
    </source>
</evidence>
<evidence type="ECO:0000313" key="6">
    <source>
        <dbReference type="EMBL" id="TPP59823.1"/>
    </source>
</evidence>
<dbReference type="STRING" id="46835.A0A504YFD8"/>
<dbReference type="InterPro" id="IPR030387">
    <property type="entry name" value="G_Bms1/Tsr1_dom"/>
</dbReference>
<comment type="subcellular location">
    <subcellularLocation>
        <location evidence="1">Nucleus</location>
        <location evidence="1">Nucleolus</location>
    </subcellularLocation>
</comment>
<proteinExistence type="predicted"/>
<dbReference type="OrthoDB" id="10260897at2759"/>
<accession>A0A504YFD8</accession>
<dbReference type="AlphaFoldDB" id="A0A504YFD8"/>
<evidence type="ECO:0000259" key="5">
    <source>
        <dbReference type="PROSITE" id="PS51714"/>
    </source>
</evidence>
<keyword evidence="7" id="KW-1185">Reference proteome</keyword>
<evidence type="ECO:0000256" key="4">
    <source>
        <dbReference type="SAM" id="MobiDB-lite"/>
    </source>
</evidence>
<feature type="region of interest" description="Disordered" evidence="4">
    <location>
        <begin position="681"/>
        <end position="725"/>
    </location>
</feature>
<dbReference type="EMBL" id="SUNJ01010205">
    <property type="protein sequence ID" value="TPP59823.1"/>
    <property type="molecule type" value="Genomic_DNA"/>
</dbReference>
<organism evidence="6 7">
    <name type="scientific">Fasciola gigantica</name>
    <name type="common">Giant liver fluke</name>
    <dbReference type="NCBI Taxonomy" id="46835"/>
    <lineage>
        <taxon>Eukaryota</taxon>
        <taxon>Metazoa</taxon>
        <taxon>Spiralia</taxon>
        <taxon>Lophotrochozoa</taxon>
        <taxon>Platyhelminthes</taxon>
        <taxon>Trematoda</taxon>
        <taxon>Digenea</taxon>
        <taxon>Plagiorchiida</taxon>
        <taxon>Echinostomata</taxon>
        <taxon>Echinostomatoidea</taxon>
        <taxon>Fasciolidae</taxon>
        <taxon>Fasciola</taxon>
    </lineage>
</organism>
<dbReference type="Gene3D" id="3.40.50.300">
    <property type="entry name" value="P-loop containing nucleotide triphosphate hydrolases"/>
    <property type="match status" value="1"/>
</dbReference>
<keyword evidence="2" id="KW-0690">Ribosome biogenesis</keyword>
<feature type="region of interest" description="Disordered" evidence="4">
    <location>
        <begin position="444"/>
        <end position="494"/>
    </location>
</feature>
<dbReference type="SUPFAM" id="SSF52540">
    <property type="entry name" value="P-loop containing nucleoside triphosphate hydrolases"/>
    <property type="match status" value="1"/>
</dbReference>
<dbReference type="Pfam" id="PF04950">
    <property type="entry name" value="RIBIOP_C"/>
    <property type="match status" value="1"/>
</dbReference>
<dbReference type="GO" id="GO:0030686">
    <property type="term" value="C:90S preribosome"/>
    <property type="evidence" value="ECO:0007669"/>
    <property type="project" value="TreeGrafter"/>
</dbReference>
<evidence type="ECO:0000256" key="1">
    <source>
        <dbReference type="ARBA" id="ARBA00004604"/>
    </source>
</evidence>
<dbReference type="SMART" id="SM00785">
    <property type="entry name" value="AARP2CN"/>
    <property type="match status" value="1"/>
</dbReference>
<feature type="compositionally biased region" description="Basic and acidic residues" evidence="4">
    <location>
        <begin position="476"/>
        <end position="492"/>
    </location>
</feature>
<dbReference type="PANTHER" id="PTHR12858">
    <property type="entry name" value="RIBOSOME BIOGENESIS PROTEIN"/>
    <property type="match status" value="1"/>
</dbReference>
<dbReference type="InterPro" id="IPR007034">
    <property type="entry name" value="BMS1_TSR1_C"/>
</dbReference>
<dbReference type="InterPro" id="IPR027417">
    <property type="entry name" value="P-loop_NTPase"/>
</dbReference>
<protein>
    <submittedName>
        <fullName evidence="6">Ribosome biogenesis protein BMS1</fullName>
    </submittedName>
</protein>
<dbReference type="GO" id="GO:0005525">
    <property type="term" value="F:GTP binding"/>
    <property type="evidence" value="ECO:0007669"/>
    <property type="project" value="TreeGrafter"/>
</dbReference>
<feature type="region of interest" description="Disordered" evidence="4">
    <location>
        <begin position="1"/>
        <end position="49"/>
    </location>
</feature>
<feature type="compositionally biased region" description="Basic residues" evidence="4">
    <location>
        <begin position="14"/>
        <end position="30"/>
    </location>
</feature>
<dbReference type="InterPro" id="IPR039761">
    <property type="entry name" value="Bms1/Tsr1"/>
</dbReference>
<dbReference type="Pfam" id="PF08142">
    <property type="entry name" value="AARP2CN"/>
    <property type="match status" value="1"/>
</dbReference>
<feature type="compositionally biased region" description="Acidic residues" evidence="4">
    <location>
        <begin position="696"/>
        <end position="721"/>
    </location>
</feature>
<sequence>MAVQDDSVASGDTKKKHRARQSGPKAIKKASKSESSEQQKQNNPKAFAIQHTTKAARLVQRTLDYQTKKHHLPQAEHVHDAPPPMVVALVGPPQSGKTTLLKSLVKHFARQSINVVNGPLTVVVGKKMRLTFIECGCDINSMLDAAKIADIVLLMVNVRVGLEFYHFEFINMIQVHGMPRVIPILNHLDTFKDSSSSRALRRKIKQRLWVDLNSKIFLLTRFVPKKHVKQGEKFNEYSKPGDYLLAEVRRLARMLVVKVPHSTDWRTSHPYLLIDRLEDVTDPTVSSKSSISDRTVSMYGWVRGAPLPPALTSPGIHIAGVGDFTVADCTRQPDPCPLPSQIAQTVTQGKPTRHLAERDRKIYAPMSSLGGVLFDRDATYIDLGGSHYLSNHQSRGKLQNQLRPVSHVAVDQMHTALNDVSALDEQLATAHQVRILGDTPYLLSENIHSGDTDDSTSEETDGDEEDVEMSNNATSDKAEPSSDVDMGTKDTPPDGVNLLSDQFIAGFLVQTGTKVEEKLPEIAKKASNAKSEHLEVKKVLDDIEWRSTKLSRINWNKVIYAQENHQCPADTGATPTSDANDPSTPNVFSSGSFNTAGTDFTLLTWLNTAPTDWMQAEWSQRIANRFTTGQWEAHEDARTLLISDAKARASLAAIESEKYVTASASHSQYKDEMKLHSDDEVEFDDGHAGDDRSSDEAEDEESSQSEDEESVNEGEEVDPLGEFEKRLLRPTKRQKLLEKRKRHKELFHNLYEATGGGPQATAFYDKLVAAKEAQMQANKLVLDSLPQEAVEKLEGFPPGAYVRLMFKGMPYQFMERFNPNQPLVAGGIPSTEESRGFIQIRFRTHRWFKNVLRSNDPTTVSIGWRRYQTVCVFSKEEHNMRNRYLKYSLPHEHCLATVYGPSVPAKTGVVFFVNSAWLPPKSTADDRPNFRVAGTGSVVSTNQSFQIMKKLKLIGEPYKIFSKTAFIRNMFNSSLEVSKMVGSRIQTVSNIRGLIKAALNHIPSVHAAQVIFRATIRGATHSKIRPGVFTNFCSSRSA</sequence>
<reference evidence="6 7" key="1">
    <citation type="submission" date="2019-04" db="EMBL/GenBank/DDBJ databases">
        <title>Annotation for the trematode Fasciola gigantica.</title>
        <authorList>
            <person name="Choi Y.-J."/>
        </authorList>
    </citation>
    <scope>NUCLEOTIDE SEQUENCE [LARGE SCALE GENOMIC DNA]</scope>
    <source>
        <strain evidence="6">Uganda_cow_1</strain>
    </source>
</reference>
<feature type="domain" description="Bms1-type G" evidence="5">
    <location>
        <begin position="83"/>
        <end position="261"/>
    </location>
</feature>